<name>A0A9P6EEC6_9AGAR</name>
<dbReference type="Pfam" id="PF20168">
    <property type="entry name" value="PDS5"/>
    <property type="match status" value="1"/>
</dbReference>
<dbReference type="OrthoDB" id="200660at2759"/>
<feature type="region of interest" description="Disordered" evidence="6">
    <location>
        <begin position="1163"/>
        <end position="1275"/>
    </location>
</feature>
<dbReference type="GO" id="GO:0005634">
    <property type="term" value="C:nucleus"/>
    <property type="evidence" value="ECO:0007669"/>
    <property type="project" value="UniProtKB-SubCell"/>
</dbReference>
<reference evidence="7" key="1">
    <citation type="submission" date="2020-11" db="EMBL/GenBank/DDBJ databases">
        <authorList>
            <consortium name="DOE Joint Genome Institute"/>
            <person name="Ahrendt S."/>
            <person name="Riley R."/>
            <person name="Andreopoulos W."/>
            <person name="Labutti K."/>
            <person name="Pangilinan J."/>
            <person name="Ruiz-Duenas F.J."/>
            <person name="Barrasa J.M."/>
            <person name="Sanchez-Garcia M."/>
            <person name="Camarero S."/>
            <person name="Miyauchi S."/>
            <person name="Serrano A."/>
            <person name="Linde D."/>
            <person name="Babiker R."/>
            <person name="Drula E."/>
            <person name="Ayuso-Fernandez I."/>
            <person name="Pacheco R."/>
            <person name="Padilla G."/>
            <person name="Ferreira P."/>
            <person name="Barriuso J."/>
            <person name="Kellner H."/>
            <person name="Castanera R."/>
            <person name="Alfaro M."/>
            <person name="Ramirez L."/>
            <person name="Pisabarro A.G."/>
            <person name="Kuo A."/>
            <person name="Tritt A."/>
            <person name="Lipzen A."/>
            <person name="He G."/>
            <person name="Yan M."/>
            <person name="Ng V."/>
            <person name="Cullen D."/>
            <person name="Martin F."/>
            <person name="Rosso M.-N."/>
            <person name="Henrissat B."/>
            <person name="Hibbett D."/>
            <person name="Martinez A.T."/>
            <person name="Grigoriev I.V."/>
        </authorList>
    </citation>
    <scope>NUCLEOTIDE SEQUENCE</scope>
    <source>
        <strain evidence="7">CBS 506.95</strain>
    </source>
</reference>
<dbReference type="GO" id="GO:0006281">
    <property type="term" value="P:DNA repair"/>
    <property type="evidence" value="ECO:0007669"/>
    <property type="project" value="TreeGrafter"/>
</dbReference>
<dbReference type="InterPro" id="IPR016024">
    <property type="entry name" value="ARM-type_fold"/>
</dbReference>
<evidence type="ECO:0000313" key="7">
    <source>
        <dbReference type="EMBL" id="KAF9527490.1"/>
    </source>
</evidence>
<evidence type="ECO:0000256" key="4">
    <source>
        <dbReference type="ARBA" id="ARBA00023242"/>
    </source>
</evidence>
<dbReference type="InterPro" id="IPR039776">
    <property type="entry name" value="Pds5"/>
</dbReference>
<dbReference type="SUPFAM" id="SSF48371">
    <property type="entry name" value="ARM repeat"/>
    <property type="match status" value="1"/>
</dbReference>
<proteinExistence type="predicted"/>
<gene>
    <name evidence="7" type="ORF">CPB83DRAFT_907682</name>
</gene>
<dbReference type="PANTHER" id="PTHR12663:SF0">
    <property type="entry name" value="PRECOCIOUS DISSOCIATION OF SISTERS 5, ISOFORM A"/>
    <property type="match status" value="1"/>
</dbReference>
<dbReference type="CDD" id="cd19953">
    <property type="entry name" value="PDS5"/>
    <property type="match status" value="1"/>
</dbReference>
<sequence>MVAQTRHSGTNASSSKKRLAFHEKLAGKGVTTDALLKKLKTLHQQLAALDQDTVETNSLATVRTELILTSLLLHKDRGVKAYTACCLADILRLYAPEAPYTQHELRDIFQFFFRQLSAGFKGADEPYYTEYFHLVESLSTVKSVVLVCDLPSADELLLEIFQNFFSIVKRDLARKVELYMADILVALIEECTSLPSDVLDILMAQFTDKNAKVDQSGYRLAVAVCNGAADKLQRHVCQHFGDILTNTSHPSGDDSDDEPQPDKDTLLKSHELVKRLFRSCPAVLHSVIPILETELRSDALEPRIMATQTLGEMYADKGGVDLVRKYPSTWTTWINRKVDVAVGVRLKCVEATPALITNLPECREALAELLKIKLLDPDEKIRAAVCKVYSQMDYETALHHVSEEQIRAVANRGLDKKAAVRYQALNSVGKLYNLAYPEIENNDAAAITKFAWIPDEIIQTANTSTEIRTLVEQFLADHVLPLPNTSTNTATKEREIDEVAWTDRLLSVMRFLSERSVQVLINLSGLKTNRPNVCDIYLESCIKNNGGIIDGDEENVTKKLKLSIHHLASTYSDPVKAAEDLNTFAKANENRLYKLLKTCMDPQTDLKSLTKAMNEFTKRVSQLPTPISPTLATLLRRSTFWIISASSLPTLLKRLQKVSGPRPSEANPTPNTKSHHAANNALTLLTAIGKWAPMLFRSHISELGRIINTGSTDQSPSKKTPTQPGALSIEIALMGLANAVRSDPSLSSTIDKKTNARIAKYALGDDWRQAKFATRYLAFAKGSKVYCAQVVESIANTIEEESELPMEHISALTQVARFAPDAFEQKSDVIVTHLVKKVLMVPILSENSEDDEEEWYEDPSQIPDLLRARILSIKVLRNRCMAHASSEQALQIAAPVLKLLPSLIEHEGNIDGRVDEDPKAKSRMRLQAAISLLHLSTVESFAQAISPKFVRLACVIQDSCFNVRLAFLAKIIALLQPRKLPARFNVIPFLTILDPEADTKNNAASYITNVKRQLPAALRVDNLEIIFIRLLHLLAHHPDFNTTQDELMDLASYLQFYLDLIATSENISLLYHLSNKGKTVRDAESHGHSENFYIMCELAQTLIKARAQQHSWTLPSYPGKVRLPSDILRPLPNAEATNQILKTVYLPEEANVWLSEKFKLGSSKEKKEKEKKERVPAKRKAPTTKNNGHSKRPRKRKDEDDDDDEEADEQDESDVEMEDVDRPSKSRRTNGKSKNSDDVEENGVPRRVSRAERLSARTLAKEKLDKNASDEEDEE</sequence>
<evidence type="ECO:0000313" key="8">
    <source>
        <dbReference type="Proteomes" id="UP000807306"/>
    </source>
</evidence>
<evidence type="ECO:0000256" key="5">
    <source>
        <dbReference type="ARBA" id="ARBA00023306"/>
    </source>
</evidence>
<keyword evidence="5" id="KW-0131">Cell cycle</keyword>
<evidence type="ECO:0000256" key="3">
    <source>
        <dbReference type="ARBA" id="ARBA00022776"/>
    </source>
</evidence>
<feature type="compositionally biased region" description="Basic residues" evidence="6">
    <location>
        <begin position="1177"/>
        <end position="1195"/>
    </location>
</feature>
<evidence type="ECO:0000256" key="6">
    <source>
        <dbReference type="SAM" id="MobiDB-lite"/>
    </source>
</evidence>
<dbReference type="AlphaFoldDB" id="A0A9P6EEC6"/>
<comment type="caution">
    <text evidence="7">The sequence shown here is derived from an EMBL/GenBank/DDBJ whole genome shotgun (WGS) entry which is preliminary data.</text>
</comment>
<keyword evidence="4" id="KW-0539">Nucleus</keyword>
<keyword evidence="3" id="KW-0498">Mitosis</keyword>
<dbReference type="Gene3D" id="1.25.10.10">
    <property type="entry name" value="Leucine-rich Repeat Variant"/>
    <property type="match status" value="1"/>
</dbReference>
<dbReference type="InterPro" id="IPR011989">
    <property type="entry name" value="ARM-like"/>
</dbReference>
<feature type="compositionally biased region" description="Acidic residues" evidence="6">
    <location>
        <begin position="1199"/>
        <end position="1219"/>
    </location>
</feature>
<dbReference type="GO" id="GO:0051301">
    <property type="term" value="P:cell division"/>
    <property type="evidence" value="ECO:0007669"/>
    <property type="project" value="UniProtKB-KW"/>
</dbReference>
<feature type="region of interest" description="Disordered" evidence="6">
    <location>
        <begin position="657"/>
        <end position="677"/>
    </location>
</feature>
<keyword evidence="2" id="KW-0132">Cell division</keyword>
<evidence type="ECO:0000256" key="1">
    <source>
        <dbReference type="ARBA" id="ARBA00004123"/>
    </source>
</evidence>
<evidence type="ECO:0000256" key="2">
    <source>
        <dbReference type="ARBA" id="ARBA00022618"/>
    </source>
</evidence>
<dbReference type="GO" id="GO:0007064">
    <property type="term" value="P:mitotic sister chromatid cohesion"/>
    <property type="evidence" value="ECO:0007669"/>
    <property type="project" value="InterPro"/>
</dbReference>
<dbReference type="PANTHER" id="PTHR12663">
    <property type="entry name" value="ANDROGEN INDUCED INHIBITOR OF PROLIFERATION AS3 / PDS5-RELATED"/>
    <property type="match status" value="1"/>
</dbReference>
<comment type="subcellular location">
    <subcellularLocation>
        <location evidence="1">Nucleus</location>
    </subcellularLocation>
</comment>
<feature type="compositionally biased region" description="Basic and acidic residues" evidence="6">
    <location>
        <begin position="1249"/>
        <end position="1269"/>
    </location>
</feature>
<dbReference type="Proteomes" id="UP000807306">
    <property type="component" value="Unassembled WGS sequence"/>
</dbReference>
<feature type="compositionally biased region" description="Basic and acidic residues" evidence="6">
    <location>
        <begin position="1163"/>
        <end position="1176"/>
    </location>
</feature>
<accession>A0A9P6EEC6</accession>
<protein>
    <submittedName>
        <fullName evidence="7">Cohesin-associated protein Pds5</fullName>
    </submittedName>
</protein>
<dbReference type="GO" id="GO:0000785">
    <property type="term" value="C:chromatin"/>
    <property type="evidence" value="ECO:0007669"/>
    <property type="project" value="TreeGrafter"/>
</dbReference>
<dbReference type="EMBL" id="MU157861">
    <property type="protein sequence ID" value="KAF9527490.1"/>
    <property type="molecule type" value="Genomic_DNA"/>
</dbReference>
<organism evidence="7 8">
    <name type="scientific">Crepidotus variabilis</name>
    <dbReference type="NCBI Taxonomy" id="179855"/>
    <lineage>
        <taxon>Eukaryota</taxon>
        <taxon>Fungi</taxon>
        <taxon>Dikarya</taxon>
        <taxon>Basidiomycota</taxon>
        <taxon>Agaricomycotina</taxon>
        <taxon>Agaricomycetes</taxon>
        <taxon>Agaricomycetidae</taxon>
        <taxon>Agaricales</taxon>
        <taxon>Agaricineae</taxon>
        <taxon>Crepidotaceae</taxon>
        <taxon>Crepidotus</taxon>
    </lineage>
</organism>
<keyword evidence="8" id="KW-1185">Reference proteome</keyword>